<name>A0A514CFM4_9BACT</name>
<evidence type="ECO:0000313" key="1">
    <source>
        <dbReference type="EMBL" id="QDH78560.1"/>
    </source>
</evidence>
<protein>
    <submittedName>
        <fullName evidence="1">Uncharacterized protein</fullName>
    </submittedName>
</protein>
<organism evidence="1 2">
    <name type="scientific">Echinicola soli</name>
    <dbReference type="NCBI Taxonomy" id="2591634"/>
    <lineage>
        <taxon>Bacteria</taxon>
        <taxon>Pseudomonadati</taxon>
        <taxon>Bacteroidota</taxon>
        <taxon>Cytophagia</taxon>
        <taxon>Cytophagales</taxon>
        <taxon>Cyclobacteriaceae</taxon>
        <taxon>Echinicola</taxon>
    </lineage>
</organism>
<dbReference type="KEGG" id="echi:FKX85_05750"/>
<proteinExistence type="predicted"/>
<gene>
    <name evidence="1" type="ORF">FKX85_05750</name>
</gene>
<reference evidence="1 2" key="1">
    <citation type="submission" date="2019-06" db="EMBL/GenBank/DDBJ databases">
        <title>Echinicola alkalisoli sp. nov. isolated from saline soil.</title>
        <authorList>
            <person name="Sun J.-Q."/>
            <person name="Xu L."/>
        </authorList>
    </citation>
    <scope>NUCLEOTIDE SEQUENCE [LARGE SCALE GENOMIC DNA]</scope>
    <source>
        <strain evidence="1 2">LN3S3</strain>
    </source>
</reference>
<dbReference type="AlphaFoldDB" id="A0A514CFM4"/>
<keyword evidence="2" id="KW-1185">Reference proteome</keyword>
<accession>A0A514CFM4</accession>
<dbReference type="RefSeq" id="WP_141613816.1">
    <property type="nucleotide sequence ID" value="NZ_CP041253.1"/>
</dbReference>
<evidence type="ECO:0000313" key="2">
    <source>
        <dbReference type="Proteomes" id="UP000316614"/>
    </source>
</evidence>
<sequence length="58" mass="6448">MDNSSSETVLRGGSSVSQLQGNLEANSFKLTEEAVNTLKIHPVSNVDGWRERSQLEWD</sequence>
<dbReference type="EMBL" id="CP041253">
    <property type="protein sequence ID" value="QDH78560.1"/>
    <property type="molecule type" value="Genomic_DNA"/>
</dbReference>
<dbReference type="Proteomes" id="UP000316614">
    <property type="component" value="Chromosome"/>
</dbReference>